<name>A0A6P1MF19_9FIRM</name>
<dbReference type="InterPro" id="IPR043128">
    <property type="entry name" value="Rev_trsase/Diguanyl_cyclase"/>
</dbReference>
<dbReference type="PROSITE" id="PS50887">
    <property type="entry name" value="GGDEF"/>
    <property type="match status" value="1"/>
</dbReference>
<sequence length="313" mass="35412">MKSILVVDDSQFNLMVVQKALEKDYEVNTRLNGIEGIKFAKNNPVDLILLDIDMPELNGIDTIKIMKKDSRLARTPIIFLTGLSNHEVERICLDLGARDFITKPFNEPVMLQRIKMVLELEDLRKNLERQVRYKTDELEKLTAKIITTFANSIDPITELWSRMYIEEKVNAAIGQFSLTGALAVLDIDNFRLINDALGYEQGNACLKTVGNAIINTIKEPEIAGRAFADEFLIYLPKVNTKEEAEIRIKEIFKEAASLLEKNKFYGITLSAGLAMTIEAGENFNSLYYSAEKVLHGIKLNGKNNIGFCNQKEE</sequence>
<dbReference type="SUPFAM" id="SSF55073">
    <property type="entry name" value="Nucleotide cyclase"/>
    <property type="match status" value="1"/>
</dbReference>
<evidence type="ECO:0000256" key="1">
    <source>
        <dbReference type="ARBA" id="ARBA00018672"/>
    </source>
</evidence>
<dbReference type="SUPFAM" id="SSF52172">
    <property type="entry name" value="CheY-like"/>
    <property type="match status" value="1"/>
</dbReference>
<dbReference type="RefSeq" id="WP_162362275.1">
    <property type="nucleotide sequence ID" value="NZ_CP047591.1"/>
</dbReference>
<feature type="modified residue" description="4-aspartylphosphate" evidence="4">
    <location>
        <position position="51"/>
    </location>
</feature>
<dbReference type="SMART" id="SM00448">
    <property type="entry name" value="REC"/>
    <property type="match status" value="1"/>
</dbReference>
<reference evidence="8 9" key="1">
    <citation type="submission" date="2020-01" db="EMBL/GenBank/DDBJ databases">
        <title>Genomic analysis of Aminipila sp. CBA3637.</title>
        <authorList>
            <person name="Kim Y.B."/>
            <person name="Roh S.W."/>
        </authorList>
    </citation>
    <scope>NUCLEOTIDE SEQUENCE [LARGE SCALE GENOMIC DNA]</scope>
    <source>
        <strain evidence="8 9">CBA3637</strain>
    </source>
</reference>
<dbReference type="EMBL" id="CP047591">
    <property type="protein sequence ID" value="QHI72507.1"/>
    <property type="molecule type" value="Genomic_DNA"/>
</dbReference>
<dbReference type="PANTHER" id="PTHR44591:SF23">
    <property type="entry name" value="CHEY SUBFAMILY"/>
    <property type="match status" value="1"/>
</dbReference>
<dbReference type="InterPro" id="IPR001789">
    <property type="entry name" value="Sig_transdc_resp-reg_receiver"/>
</dbReference>
<keyword evidence="9" id="KW-1185">Reference proteome</keyword>
<dbReference type="InterPro" id="IPR000160">
    <property type="entry name" value="GGDEF_dom"/>
</dbReference>
<keyword evidence="5" id="KW-0175">Coiled coil</keyword>
<dbReference type="Pfam" id="PF00990">
    <property type="entry name" value="GGDEF"/>
    <property type="match status" value="1"/>
</dbReference>
<dbReference type="InterPro" id="IPR050595">
    <property type="entry name" value="Bact_response_regulator"/>
</dbReference>
<evidence type="ECO:0000256" key="5">
    <source>
        <dbReference type="SAM" id="Coils"/>
    </source>
</evidence>
<comment type="function">
    <text evidence="3">May play the central regulatory role in sporulation. It may be an element of the effector pathway responsible for the activation of sporulation genes in response to nutritional stress. Spo0A may act in concert with spo0H (a sigma factor) to control the expression of some genes that are critical to the sporulation process.</text>
</comment>
<feature type="domain" description="GGDEF" evidence="7">
    <location>
        <begin position="178"/>
        <end position="310"/>
    </location>
</feature>
<dbReference type="GO" id="GO:0000160">
    <property type="term" value="P:phosphorelay signal transduction system"/>
    <property type="evidence" value="ECO:0007669"/>
    <property type="project" value="InterPro"/>
</dbReference>
<accession>A0A6P1MF19</accession>
<evidence type="ECO:0000259" key="7">
    <source>
        <dbReference type="PROSITE" id="PS50887"/>
    </source>
</evidence>
<evidence type="ECO:0000256" key="3">
    <source>
        <dbReference type="ARBA" id="ARBA00024867"/>
    </source>
</evidence>
<dbReference type="CDD" id="cd01949">
    <property type="entry name" value="GGDEF"/>
    <property type="match status" value="1"/>
</dbReference>
<keyword evidence="2 4" id="KW-0597">Phosphoprotein</keyword>
<proteinExistence type="predicted"/>
<dbReference type="InterPro" id="IPR011006">
    <property type="entry name" value="CheY-like_superfamily"/>
</dbReference>
<dbReference type="AlphaFoldDB" id="A0A6P1MF19"/>
<dbReference type="NCBIfam" id="TIGR00254">
    <property type="entry name" value="GGDEF"/>
    <property type="match status" value="1"/>
</dbReference>
<evidence type="ECO:0000259" key="6">
    <source>
        <dbReference type="PROSITE" id="PS50110"/>
    </source>
</evidence>
<feature type="domain" description="Response regulatory" evidence="6">
    <location>
        <begin position="3"/>
        <end position="118"/>
    </location>
</feature>
<organism evidence="8 9">
    <name type="scientific">Aminipila terrae</name>
    <dbReference type="NCBI Taxonomy" id="2697030"/>
    <lineage>
        <taxon>Bacteria</taxon>
        <taxon>Bacillati</taxon>
        <taxon>Bacillota</taxon>
        <taxon>Clostridia</taxon>
        <taxon>Peptostreptococcales</taxon>
        <taxon>Anaerovoracaceae</taxon>
        <taxon>Aminipila</taxon>
    </lineage>
</organism>
<dbReference type="PROSITE" id="PS50110">
    <property type="entry name" value="RESPONSE_REGULATORY"/>
    <property type="match status" value="1"/>
</dbReference>
<evidence type="ECO:0000313" key="8">
    <source>
        <dbReference type="EMBL" id="QHI72507.1"/>
    </source>
</evidence>
<feature type="coiled-coil region" evidence="5">
    <location>
        <begin position="117"/>
        <end position="144"/>
    </location>
</feature>
<dbReference type="InterPro" id="IPR029787">
    <property type="entry name" value="Nucleotide_cyclase"/>
</dbReference>
<evidence type="ECO:0000256" key="2">
    <source>
        <dbReference type="ARBA" id="ARBA00022553"/>
    </source>
</evidence>
<dbReference type="Proteomes" id="UP000463883">
    <property type="component" value="Chromosome"/>
</dbReference>
<dbReference type="Pfam" id="PF00072">
    <property type="entry name" value="Response_reg"/>
    <property type="match status" value="1"/>
</dbReference>
<dbReference type="SMART" id="SM00267">
    <property type="entry name" value="GGDEF"/>
    <property type="match status" value="1"/>
</dbReference>
<dbReference type="Gene3D" id="3.30.70.270">
    <property type="match status" value="1"/>
</dbReference>
<gene>
    <name evidence="8" type="ORF">Ami3637_08960</name>
</gene>
<dbReference type="KEGG" id="amic:Ami3637_08960"/>
<dbReference type="Gene3D" id="3.40.50.2300">
    <property type="match status" value="1"/>
</dbReference>
<protein>
    <recommendedName>
        <fullName evidence="1">Stage 0 sporulation protein A homolog</fullName>
    </recommendedName>
</protein>
<dbReference type="PANTHER" id="PTHR44591">
    <property type="entry name" value="STRESS RESPONSE REGULATOR PROTEIN 1"/>
    <property type="match status" value="1"/>
</dbReference>
<evidence type="ECO:0000313" key="9">
    <source>
        <dbReference type="Proteomes" id="UP000463883"/>
    </source>
</evidence>
<evidence type="ECO:0000256" key="4">
    <source>
        <dbReference type="PROSITE-ProRule" id="PRU00169"/>
    </source>
</evidence>